<gene>
    <name evidence="2" type="ORF">GWI72_00915</name>
</gene>
<sequence length="170" mass="17814">MGSNVTETPVAIVNVPQAAGEAPAVSEIPMPPPALWAELDNSAQSSGSAKPSTGAPAAPAAALPMREVEKLAFSRSTATTVPLEFAFDHPELGHIASVIVRRLTVGQVGDILDRRSRTSAPDLYDIYAEMTQLPAPVLRGLEAGDGGRVVEVCWDFLPPVFRPTSTATGQ</sequence>
<dbReference type="RefSeq" id="WP_161707586.1">
    <property type="nucleotide sequence ID" value="NZ_JAABLQ010000001.1"/>
</dbReference>
<organism evidence="2 3">
    <name type="scientific">Pannonibacter tanglangensis</name>
    <dbReference type="NCBI Taxonomy" id="2750084"/>
    <lineage>
        <taxon>Bacteria</taxon>
        <taxon>Pseudomonadati</taxon>
        <taxon>Pseudomonadota</taxon>
        <taxon>Alphaproteobacteria</taxon>
        <taxon>Hyphomicrobiales</taxon>
        <taxon>Stappiaceae</taxon>
        <taxon>Pannonibacter</taxon>
    </lineage>
</organism>
<protein>
    <recommendedName>
        <fullName evidence="4">Phage tail assembly protein</fullName>
    </recommendedName>
</protein>
<evidence type="ECO:0000313" key="2">
    <source>
        <dbReference type="EMBL" id="NBN76824.1"/>
    </source>
</evidence>
<dbReference type="AlphaFoldDB" id="A0A7X5F1N1"/>
<keyword evidence="3" id="KW-1185">Reference proteome</keyword>
<accession>A0A7X5F1N1</accession>
<dbReference type="Proteomes" id="UP000586722">
    <property type="component" value="Unassembled WGS sequence"/>
</dbReference>
<name>A0A7X5F1N1_9HYPH</name>
<comment type="caution">
    <text evidence="2">The sequence shown here is derived from an EMBL/GenBank/DDBJ whole genome shotgun (WGS) entry which is preliminary data.</text>
</comment>
<feature type="compositionally biased region" description="Low complexity" evidence="1">
    <location>
        <begin position="45"/>
        <end position="61"/>
    </location>
</feature>
<evidence type="ECO:0008006" key="4">
    <source>
        <dbReference type="Google" id="ProtNLM"/>
    </source>
</evidence>
<evidence type="ECO:0000256" key="1">
    <source>
        <dbReference type="SAM" id="MobiDB-lite"/>
    </source>
</evidence>
<dbReference type="EMBL" id="JAABLQ010000001">
    <property type="protein sequence ID" value="NBN76824.1"/>
    <property type="molecule type" value="Genomic_DNA"/>
</dbReference>
<feature type="region of interest" description="Disordered" evidence="1">
    <location>
        <begin position="40"/>
        <end position="61"/>
    </location>
</feature>
<evidence type="ECO:0000313" key="3">
    <source>
        <dbReference type="Proteomes" id="UP000586722"/>
    </source>
</evidence>
<proteinExistence type="predicted"/>
<reference evidence="3" key="1">
    <citation type="submission" date="2020-01" db="EMBL/GenBank/DDBJ databases">
        <authorList>
            <person name="Fang Y."/>
            <person name="Sun R."/>
            <person name="Nie L."/>
            <person name="He J."/>
            <person name="Hao L."/>
            <person name="Wang L."/>
            <person name="Su S."/>
            <person name="Lv E."/>
            <person name="Zhang Z."/>
            <person name="Xie R."/>
            <person name="Liu H."/>
        </authorList>
    </citation>
    <scope>NUCLEOTIDE SEQUENCE [LARGE SCALE GENOMIC DNA]</scope>
    <source>
        <strain evidence="3">XCT-53</strain>
    </source>
</reference>